<dbReference type="PANTHER" id="PTHR46210">
    <property type="entry name" value="FHA DOMAIN-CONTAINING PROTEIN"/>
    <property type="match status" value="1"/>
</dbReference>
<dbReference type="InterPro" id="IPR000253">
    <property type="entry name" value="FHA_dom"/>
</dbReference>
<dbReference type="Gene3D" id="2.60.200.20">
    <property type="match status" value="1"/>
</dbReference>
<dbReference type="SMART" id="SM00744">
    <property type="entry name" value="RINGv"/>
    <property type="match status" value="1"/>
</dbReference>
<dbReference type="Proteomes" id="UP001295684">
    <property type="component" value="Unassembled WGS sequence"/>
</dbReference>
<accession>A0AAD1Y8J9</accession>
<protein>
    <recommendedName>
        <fullName evidence="9">RING-CH-type domain-containing protein</fullName>
    </recommendedName>
</protein>
<evidence type="ECO:0000256" key="2">
    <source>
        <dbReference type="ARBA" id="ARBA00022771"/>
    </source>
</evidence>
<proteinExistence type="predicted"/>
<evidence type="ECO:0000313" key="8">
    <source>
        <dbReference type="Proteomes" id="UP001295684"/>
    </source>
</evidence>
<sequence>MGNIESDEYTYSNEFGYQDGPKYLSIKTMTAGKESLELFDYHCNNPISKDFTVKSAKCFYLCRKNEGVFLLNVDEIDRINLSTDVRILVSVVYYQGEYYIYQPKSLLDSDLVKHANNMGCQIMSKIEGKLDFSKSEDSRNEFKAGDFIKFGRICFHVRETSEEPIILSESHSRGASPRSMMDNTIDSAAFGSTSVMGAMNFNSGKCIGNYLEPNHPLSDNSSKTPNVHLSPTLLLKTSKKMSRSELSLRIKKSSGKIKEAQRASKRENFTCRICLCDGDVEEEQAKGDLETALVSPCNCSGTCKYIHYMCLKSWVDSKRKEKYYPHVSTYYWEDLTCELCKAQLPEVITVQGKEISCNKLLDYPVPKRSKYVVLETYNRFDEKSRLVQVLDFRKKFSLSVGRYRDSDLCVPDNSISRLQSQIFYHKKKFYFMDFQSKFGTLRVFRKPLKVDNSVIIQSGCTVLWFKIQNKELSCCEKWLGRSTLYKPHPFMGYELVSDYLPRELKLFFEIVDVKKKHYHCDGENGDFSQRGTLFNRYLQEFKKNKIKEKTKTEEKPRFHHDLKELRETSEAKEKQDALQGQEDRGIIRIRESGANKEGSKRNGEFGTQIQKPKNSRVNYKI</sequence>
<keyword evidence="1" id="KW-0479">Metal-binding</keyword>
<feature type="domain" description="FHA" evidence="5">
    <location>
        <begin position="398"/>
        <end position="441"/>
    </location>
</feature>
<dbReference type="EMBL" id="CAMPGE010029019">
    <property type="protein sequence ID" value="CAI2386508.1"/>
    <property type="molecule type" value="Genomic_DNA"/>
</dbReference>
<evidence type="ECO:0000256" key="4">
    <source>
        <dbReference type="SAM" id="MobiDB-lite"/>
    </source>
</evidence>
<gene>
    <name evidence="7" type="ORF">ECRASSUSDP1_LOCUS28129</name>
</gene>
<keyword evidence="8" id="KW-1185">Reference proteome</keyword>
<evidence type="ECO:0008006" key="9">
    <source>
        <dbReference type="Google" id="ProtNLM"/>
    </source>
</evidence>
<dbReference type="Pfam" id="PF12906">
    <property type="entry name" value="RINGv"/>
    <property type="match status" value="1"/>
</dbReference>
<evidence type="ECO:0000259" key="5">
    <source>
        <dbReference type="PROSITE" id="PS50006"/>
    </source>
</evidence>
<feature type="compositionally biased region" description="Basic and acidic residues" evidence="4">
    <location>
        <begin position="566"/>
        <end position="603"/>
    </location>
</feature>
<dbReference type="Gene3D" id="3.30.40.10">
    <property type="entry name" value="Zinc/RING finger domain, C3HC4 (zinc finger)"/>
    <property type="match status" value="1"/>
</dbReference>
<evidence type="ECO:0000313" key="7">
    <source>
        <dbReference type="EMBL" id="CAI2386508.1"/>
    </source>
</evidence>
<reference evidence="7" key="1">
    <citation type="submission" date="2023-07" db="EMBL/GenBank/DDBJ databases">
        <authorList>
            <consortium name="AG Swart"/>
            <person name="Singh M."/>
            <person name="Singh A."/>
            <person name="Seah K."/>
            <person name="Emmerich C."/>
        </authorList>
    </citation>
    <scope>NUCLEOTIDE SEQUENCE</scope>
    <source>
        <strain evidence="7">DP1</strain>
    </source>
</reference>
<dbReference type="Pfam" id="PF00498">
    <property type="entry name" value="FHA"/>
    <property type="match status" value="1"/>
</dbReference>
<comment type="caution">
    <text evidence="7">The sequence shown here is derived from an EMBL/GenBank/DDBJ whole genome shotgun (WGS) entry which is preliminary data.</text>
</comment>
<evidence type="ECO:0000259" key="6">
    <source>
        <dbReference type="PROSITE" id="PS51292"/>
    </source>
</evidence>
<keyword evidence="3" id="KW-0862">Zinc</keyword>
<dbReference type="SUPFAM" id="SSF49879">
    <property type="entry name" value="SMAD/FHA domain"/>
    <property type="match status" value="1"/>
</dbReference>
<feature type="compositionally biased region" description="Polar residues" evidence="4">
    <location>
        <begin position="605"/>
        <end position="621"/>
    </location>
</feature>
<feature type="domain" description="RING-CH-type" evidence="6">
    <location>
        <begin position="263"/>
        <end position="347"/>
    </location>
</feature>
<dbReference type="CDD" id="cd00060">
    <property type="entry name" value="FHA"/>
    <property type="match status" value="1"/>
</dbReference>
<evidence type="ECO:0000256" key="3">
    <source>
        <dbReference type="ARBA" id="ARBA00022833"/>
    </source>
</evidence>
<dbReference type="InterPro" id="IPR011016">
    <property type="entry name" value="Znf_RING-CH"/>
</dbReference>
<dbReference type="PROSITE" id="PS50006">
    <property type="entry name" value="FHA_DOMAIN"/>
    <property type="match status" value="1"/>
</dbReference>
<dbReference type="InterPro" id="IPR013083">
    <property type="entry name" value="Znf_RING/FYVE/PHD"/>
</dbReference>
<dbReference type="SUPFAM" id="SSF57850">
    <property type="entry name" value="RING/U-box"/>
    <property type="match status" value="1"/>
</dbReference>
<dbReference type="InterPro" id="IPR008984">
    <property type="entry name" value="SMAD_FHA_dom_sf"/>
</dbReference>
<dbReference type="CDD" id="cd16495">
    <property type="entry name" value="RING_CH-C4HC3_MARCH"/>
    <property type="match status" value="1"/>
</dbReference>
<name>A0AAD1Y8J9_EUPCR</name>
<evidence type="ECO:0000256" key="1">
    <source>
        <dbReference type="ARBA" id="ARBA00022723"/>
    </source>
</evidence>
<feature type="region of interest" description="Disordered" evidence="4">
    <location>
        <begin position="566"/>
        <end position="621"/>
    </location>
</feature>
<dbReference type="PROSITE" id="PS51292">
    <property type="entry name" value="ZF_RING_CH"/>
    <property type="match status" value="1"/>
</dbReference>
<dbReference type="GO" id="GO:0008270">
    <property type="term" value="F:zinc ion binding"/>
    <property type="evidence" value="ECO:0007669"/>
    <property type="project" value="UniProtKB-KW"/>
</dbReference>
<dbReference type="PANTHER" id="PTHR46210:SF1">
    <property type="entry name" value="FHA DOMAIN-CONTAINING PROTEIN"/>
    <property type="match status" value="1"/>
</dbReference>
<organism evidence="7 8">
    <name type="scientific">Euplotes crassus</name>
    <dbReference type="NCBI Taxonomy" id="5936"/>
    <lineage>
        <taxon>Eukaryota</taxon>
        <taxon>Sar</taxon>
        <taxon>Alveolata</taxon>
        <taxon>Ciliophora</taxon>
        <taxon>Intramacronucleata</taxon>
        <taxon>Spirotrichea</taxon>
        <taxon>Hypotrichia</taxon>
        <taxon>Euplotida</taxon>
        <taxon>Euplotidae</taxon>
        <taxon>Moneuplotes</taxon>
    </lineage>
</organism>
<keyword evidence="2" id="KW-0863">Zinc-finger</keyword>
<dbReference type="AlphaFoldDB" id="A0AAD1Y8J9"/>